<keyword evidence="1 6" id="KW-0436">Ligase</keyword>
<dbReference type="InterPro" id="IPR012795">
    <property type="entry name" value="tRNA_Ile_lys_synt_N"/>
</dbReference>
<comment type="caution">
    <text evidence="8">The sequence shown here is derived from an EMBL/GenBank/DDBJ whole genome shotgun (WGS) entry which is preliminary data.</text>
</comment>
<evidence type="ECO:0000256" key="6">
    <source>
        <dbReference type="HAMAP-Rule" id="MF_01161"/>
    </source>
</evidence>
<proteinExistence type="inferred from homology"/>
<dbReference type="EMBL" id="JABULH010000002">
    <property type="protein sequence ID" value="NTS64749.1"/>
    <property type="molecule type" value="Genomic_DNA"/>
</dbReference>
<evidence type="ECO:0000256" key="2">
    <source>
        <dbReference type="ARBA" id="ARBA00022694"/>
    </source>
</evidence>
<protein>
    <recommendedName>
        <fullName evidence="6">tRNA(Ile)-lysidine synthase</fullName>
        <ecNumber evidence="6">6.3.4.19</ecNumber>
    </recommendedName>
    <alternativeName>
        <fullName evidence="6">tRNA(Ile)-2-lysyl-cytidine synthase</fullName>
    </alternativeName>
    <alternativeName>
        <fullName evidence="6">tRNA(Ile)-lysidine synthetase</fullName>
    </alternativeName>
</protein>
<comment type="catalytic activity">
    <reaction evidence="5 6">
        <text>cytidine(34) in tRNA(Ile2) + L-lysine + ATP = lysidine(34) in tRNA(Ile2) + AMP + diphosphate + H(+)</text>
        <dbReference type="Rhea" id="RHEA:43744"/>
        <dbReference type="Rhea" id="RHEA-COMP:10625"/>
        <dbReference type="Rhea" id="RHEA-COMP:10670"/>
        <dbReference type="ChEBI" id="CHEBI:15378"/>
        <dbReference type="ChEBI" id="CHEBI:30616"/>
        <dbReference type="ChEBI" id="CHEBI:32551"/>
        <dbReference type="ChEBI" id="CHEBI:33019"/>
        <dbReference type="ChEBI" id="CHEBI:82748"/>
        <dbReference type="ChEBI" id="CHEBI:83665"/>
        <dbReference type="ChEBI" id="CHEBI:456215"/>
        <dbReference type="EC" id="6.3.4.19"/>
    </reaction>
</comment>
<gene>
    <name evidence="6 8" type="primary">tilS</name>
    <name evidence="8" type="ORF">HRV97_06215</name>
</gene>
<dbReference type="GO" id="GO:0032267">
    <property type="term" value="F:tRNA(Ile)-lysidine synthase activity"/>
    <property type="evidence" value="ECO:0007669"/>
    <property type="project" value="UniProtKB-EC"/>
</dbReference>
<keyword evidence="3 6" id="KW-0547">Nucleotide-binding</keyword>
<reference evidence="8 9" key="1">
    <citation type="submission" date="2020-06" db="EMBL/GenBank/DDBJ databases">
        <title>Sphingomonas hominis sp. nov., a member of the Sphingomonas, isolated from the hair of a 22-year-old girl.</title>
        <authorList>
            <person name="Zhang D.-F."/>
            <person name="Cui X.-W."/>
        </authorList>
    </citation>
    <scope>NUCLEOTIDE SEQUENCE [LARGE SCALE GENOMIC DNA]</scope>
    <source>
        <strain evidence="8 9">HHU CXW</strain>
    </source>
</reference>
<sequence>MSPPSASNAPLTPSCAPDAAAVARFADDLARVLPATSAPLLVAVSGGPDSIALLLLAHRLLGSRCMAATVDHGLRPDAAGEAAWVAELCAALGVRHAVLTGALPERDGRTRNVSARARALRYNLLRAHADAIQAAAIATAHHADDQVETLVMRLNRGAGLAGLAGVRARGDRVIRPLLGWRRAELAAIVATSGIAPVDDPSNHDPRFDRARLRTAIGAAPWIEAAAWTRSARALADAETALEWTADRLWQERCEVTCGAVALSPAGLPFELQRRLVAHCVTAIDPDSEPRGSAVADAVTALSRGGSVMLGNVLCRGLRDARDEPVWRFAEAPPRRST</sequence>
<dbReference type="Gene3D" id="3.40.50.620">
    <property type="entry name" value="HUPs"/>
    <property type="match status" value="1"/>
</dbReference>
<feature type="binding site" evidence="6">
    <location>
        <begin position="45"/>
        <end position="50"/>
    </location>
    <ligand>
        <name>ATP</name>
        <dbReference type="ChEBI" id="CHEBI:30616"/>
    </ligand>
</feature>
<dbReference type="HAMAP" id="MF_01161">
    <property type="entry name" value="tRNA_Ile_lys_synt"/>
    <property type="match status" value="1"/>
</dbReference>
<dbReference type="CDD" id="cd01992">
    <property type="entry name" value="TilS_N"/>
    <property type="match status" value="1"/>
</dbReference>
<dbReference type="InterPro" id="IPR012094">
    <property type="entry name" value="tRNA_Ile_lys_synt"/>
</dbReference>
<name>A0ABX2JG47_9SPHN</name>
<feature type="domain" description="tRNA(Ile)-lysidine/2-thiocytidine synthase N-terminal" evidence="7">
    <location>
        <begin position="40"/>
        <end position="214"/>
    </location>
</feature>
<evidence type="ECO:0000313" key="9">
    <source>
        <dbReference type="Proteomes" id="UP000621447"/>
    </source>
</evidence>
<dbReference type="PANTHER" id="PTHR43033:SF1">
    <property type="entry name" value="TRNA(ILE)-LYSIDINE SYNTHASE-RELATED"/>
    <property type="match status" value="1"/>
</dbReference>
<evidence type="ECO:0000256" key="5">
    <source>
        <dbReference type="ARBA" id="ARBA00048539"/>
    </source>
</evidence>
<dbReference type="InterPro" id="IPR014729">
    <property type="entry name" value="Rossmann-like_a/b/a_fold"/>
</dbReference>
<comment type="subcellular location">
    <subcellularLocation>
        <location evidence="6">Cytoplasm</location>
    </subcellularLocation>
</comment>
<dbReference type="Proteomes" id="UP000621447">
    <property type="component" value="Unassembled WGS sequence"/>
</dbReference>
<dbReference type="InterPro" id="IPR011063">
    <property type="entry name" value="TilS/TtcA_N"/>
</dbReference>
<comment type="domain">
    <text evidence="6">The N-terminal region contains the highly conserved SGGXDS motif, predicted to be a P-loop motif involved in ATP binding.</text>
</comment>
<evidence type="ECO:0000256" key="1">
    <source>
        <dbReference type="ARBA" id="ARBA00022598"/>
    </source>
</evidence>
<keyword evidence="9" id="KW-1185">Reference proteome</keyword>
<comment type="similarity">
    <text evidence="6">Belongs to the tRNA(Ile)-lysidine synthase family.</text>
</comment>
<dbReference type="EC" id="6.3.4.19" evidence="6"/>
<evidence type="ECO:0000256" key="4">
    <source>
        <dbReference type="ARBA" id="ARBA00022840"/>
    </source>
</evidence>
<dbReference type="Pfam" id="PF01171">
    <property type="entry name" value="ATP_bind_3"/>
    <property type="match status" value="1"/>
</dbReference>
<dbReference type="NCBIfam" id="TIGR02432">
    <property type="entry name" value="lysidine_TilS_N"/>
    <property type="match status" value="1"/>
</dbReference>
<accession>A0ABX2JG47</accession>
<evidence type="ECO:0000256" key="3">
    <source>
        <dbReference type="ARBA" id="ARBA00022741"/>
    </source>
</evidence>
<organism evidence="8 9">
    <name type="scientific">Sphingomonas hominis</name>
    <dbReference type="NCBI Taxonomy" id="2741495"/>
    <lineage>
        <taxon>Bacteria</taxon>
        <taxon>Pseudomonadati</taxon>
        <taxon>Pseudomonadota</taxon>
        <taxon>Alphaproteobacteria</taxon>
        <taxon>Sphingomonadales</taxon>
        <taxon>Sphingomonadaceae</taxon>
        <taxon>Sphingomonas</taxon>
    </lineage>
</organism>
<comment type="function">
    <text evidence="6">Ligates lysine onto the cytidine present at position 34 of the AUA codon-specific tRNA(Ile) that contains the anticodon CAU, in an ATP-dependent manner. Cytidine is converted to lysidine, thus changing the amino acid specificity of the tRNA from methionine to isoleucine.</text>
</comment>
<dbReference type="RefSeq" id="WP_174193085.1">
    <property type="nucleotide sequence ID" value="NZ_JABULH010000002.1"/>
</dbReference>
<dbReference type="PANTHER" id="PTHR43033">
    <property type="entry name" value="TRNA(ILE)-LYSIDINE SYNTHASE-RELATED"/>
    <property type="match status" value="1"/>
</dbReference>
<evidence type="ECO:0000259" key="7">
    <source>
        <dbReference type="Pfam" id="PF01171"/>
    </source>
</evidence>
<keyword evidence="4 6" id="KW-0067">ATP-binding</keyword>
<evidence type="ECO:0000313" key="8">
    <source>
        <dbReference type="EMBL" id="NTS64749.1"/>
    </source>
</evidence>
<keyword evidence="2 6" id="KW-0819">tRNA processing</keyword>
<dbReference type="SUPFAM" id="SSF52402">
    <property type="entry name" value="Adenine nucleotide alpha hydrolases-like"/>
    <property type="match status" value="1"/>
</dbReference>
<keyword evidence="6" id="KW-0963">Cytoplasm</keyword>